<evidence type="ECO:0000313" key="2">
    <source>
        <dbReference type="RefSeq" id="XP_013177275.1"/>
    </source>
</evidence>
<accession>A0AAJ6ZQD6</accession>
<dbReference type="KEGG" id="pxu:106124832"/>
<name>A0AAJ6ZQD6_PAPXU</name>
<reference evidence="2" key="1">
    <citation type="submission" date="2025-08" db="UniProtKB">
        <authorList>
            <consortium name="RefSeq"/>
        </authorList>
    </citation>
    <scope>IDENTIFICATION</scope>
</reference>
<proteinExistence type="predicted"/>
<evidence type="ECO:0000256" key="1">
    <source>
        <dbReference type="SAM" id="MobiDB-lite"/>
    </source>
</evidence>
<dbReference type="GeneID" id="106124832"/>
<dbReference type="Proteomes" id="UP000694872">
    <property type="component" value="Unplaced"/>
</dbReference>
<gene>
    <name evidence="2" type="primary">LOC106124832</name>
</gene>
<dbReference type="RefSeq" id="XP_013177275.1">
    <property type="nucleotide sequence ID" value="XM_013321821.1"/>
</dbReference>
<protein>
    <submittedName>
        <fullName evidence="2">Uncharacterized protein LOC106124832 isoform X1</fullName>
    </submittedName>
</protein>
<sequence>MDTTDTAVSITNNQPTTMHIIIENQPDDTKSRLIIQPIPSKQKEQFQSKSSQIDTKKSLQASTGFQTHHDRLVTTYQIAHCNVIPASASAGPTEYPVQEAQQGSFRKSRVAQVADSFAQSLRKYPRALPEFARSSEVIERLLSSTLAKRLGKSKKSHSKRNKKTKCHHEVPCLKKLHLYPRRQRIPCDCSKTAAQVAMNVQSTSSGMSSPKKQFTDFGLREMSRLQRMGGGAEVRYLNDVRKCIRDAIKHVWDNDAMVCPEIERRFLQHQKEYHSPNNDMACETFCIGAKSLPNKGLLKNQTEPEKQLKNEVDTKMCYKCKKIVPCECPQPTIKDSPTNIRLRVGKCCDRSTSLEDHMNTSSCCHLCKEEQEYSSQLLKQVIDWQQEIPLNADCSEEDKAKRQQIIRTLVKSLLRFKGMEDKQKEEIKKVLDILPMWRPVDKNDRDLFINNLIENLIIRISLLKDEDNSLKTIINDWIDKFFFKQKTLDKRVVRKDNILNKFMVKIASLKLNEKSNKNEYNEAVRSQVNDLFKKLLVQSPDVNFINKAADELIHELNKVLSKKSDTLNRKYGTSKEVTMPETSKVLLDMDLNKILENGNIVQKTTAQNKVKDDIKKIIEITKTNNLDPRTESLLMEALIMKVKALSSSMCSNSDFIKNNTNKNTNMQEIIEMKVKQVVDQLPLAIANNMKSVLKDEIVDVISKKMGTESSLKLPKSLKEEIRSYVRELVSGVLKANAGDMRNQKKIQNDLTNLIADQIIRCDNTSNFKEKAYTLLREANVSKSEMEDVYNSLLRHTIDMSLSLKHKTHLSAPLSRDETITKRTDQFDSKRTENEVISFISHISSNLNTNLKEKLMISANQLADKMEKIISDVKYSSKEKEEKLAKLVFIFFRNHGLPVDDSSKHRIIKWIHRLLNSPQEASTPKQKLTDNYISNPTLSSIQQDDDFKTLSQGSLVQIYENPSLNNISHEVVKCIERIPSGRMISHDRNYHRMVAKEIAQRLREAANQSSNPETALKQTVIRWLPKLVKKPNETELIWMTSILKKIMEDKELSEFSTRPGYQRHYMGQAPGTPASEYQSTEAIRNAIMNWLKETSLYQNRNIHEKRFQENLVSGLAHDLNQVISDTEKSINDDTILKLLETRIKQFPMEATAKCDKSYHRSLAFEILKYLKDAQLIPSHKNSSLDEVTRHVLRWIDKIPHDRIISQDVKHQKAIAKEIAKRVIETKNQTQNPDLALECEVLRWLPKIVKEPTETELHGLKGNLKKIVNYDASINGLLTETNQYVEALKYALMNWLKDSEMYHRRNKQEELCQETVMANLALDLDRINNNLPPNQNIDFERYILKMIESRLKELPLNQRVQNTDNYNYTMAIDLLNYLKDLNLLRSIRKTPDESKKNVTFWIESLPLKWAISTHEARKTADRIYSILSDYLDNDLGSTNSNKHLKSIIINVLKELPLREEFKNEQKLEILVENLFIILKHHTKDPYGTNNSVNIAYSGNNSTHLLATELANKCAYIPIDSAQGPEDARKVREELVSGLVNIINKQHLNYAWRNGDTFYETIIRNEVEQLLNTLKVNEHCKRNLFSFKNYLVDVMKDVFKTKQKEKFIENYRQQLYDIIENTLPTNTTLSSDQQTSFNDLKEKLVEAFVTLVKTTDVNTGKFKVILKNEVNKFCNDYLRRYPATPLDTDKLCNNLFSVLQNIRIPETKSPNYSDEINYTKNKIKDYLEELPLKVTDENILLRNHFVNLIQYYLENPSEIQHSNLRDKITEKIKQFTFLSEHKPNFAEITENILKILYNNDQMNKAHRQTLQQVSRSLQNNNVRTLDKLDKQTSNINIAKETLTYDLPVEDGDNIIRDHFKESFREYIRYQQVNTGNKDVQVNGTPNGIENQINTRPDLIGKNESDSPTCSEFNCCGLRETENCLETLTCQRHIRTKCAQTEKVNDLSPRIIVKEYYWDSNDNEMVSSHQELQGMHNELRRTVPSLPFSKVDLPAPHCRSRRQCLKSPCISHISMAEGNIANFQMNQPSVEEEIWATRKLPVTRYRQSNISLGRNIDRPDVILKPVSESKTKRQNFCNDQNGYGIFDDDKRRSKDCCLTSELTERGSVTRPHVNPATDVGYSLAQERDDKKKCNCYGYVHQKIIGGPSPESSGVVSHHSQCPSNINNCVKCRGGICLHPSYIYFN</sequence>
<feature type="region of interest" description="Disordered" evidence="1">
    <location>
        <begin position="1874"/>
        <end position="1896"/>
    </location>
</feature>
<organism evidence="2">
    <name type="scientific">Papilio xuthus</name>
    <name type="common">Asian swallowtail butterfly</name>
    <dbReference type="NCBI Taxonomy" id="66420"/>
    <lineage>
        <taxon>Eukaryota</taxon>
        <taxon>Metazoa</taxon>
        <taxon>Ecdysozoa</taxon>
        <taxon>Arthropoda</taxon>
        <taxon>Hexapoda</taxon>
        <taxon>Insecta</taxon>
        <taxon>Pterygota</taxon>
        <taxon>Neoptera</taxon>
        <taxon>Endopterygota</taxon>
        <taxon>Lepidoptera</taxon>
        <taxon>Glossata</taxon>
        <taxon>Ditrysia</taxon>
        <taxon>Papilionoidea</taxon>
        <taxon>Papilionidae</taxon>
        <taxon>Papilioninae</taxon>
        <taxon>Papilio</taxon>
    </lineage>
</organism>
<feature type="compositionally biased region" description="Polar residues" evidence="1">
    <location>
        <begin position="1874"/>
        <end position="1891"/>
    </location>
</feature>